<dbReference type="InterPro" id="IPR039424">
    <property type="entry name" value="SBP_5"/>
</dbReference>
<evidence type="ECO:0000313" key="4">
    <source>
        <dbReference type="EMBL" id="KJY71504.1"/>
    </source>
</evidence>
<sequence length="566" mass="64352">MRYWKSLAFCRDNLQFEQWRPMSLDNFSQSLDCTRRNAQLLIKRLIKERFLEWQPGVGRGNLPNAKLLKCPNERLEQQAFRLLEEGKVAQALLLVKDSHRDNFLENYLAQFQPKDASKHILKIPFYRGTHCLDPVLITRRTEIHLASYLYANLLTINTDHLDIQADLAHSWKLIGHTLEITLRKGLKFQDGSPLLAQDIKAHFERLMSSDAGCKVLFAFIDDVVVIDDLSIHFVSHSMPSLLPKLLAHSAMGITKAIKGEIVGTGPFCLEEQTEWRTLMTINPHYHGFRPWIDGIEIWNIGDKAKNFDLNSHVVHGSHIREGHASGFRAQNQWEEGCVYATFNVNRNGWMAKRAHRAVLQEVLSHMGAPHSQQCEALAVASGMMSSPESLKLSALDLITEHIRSLPMPEAPLSVVTYQLATHIETARLVVESLEKLGIDAKLTVHEYPVFDQLSTLSQADVIICGEVFGEDTEMSWLGWLFNTSALTACLTDKEQHWIKQKCTQAMAQPKLATRLKQFEKIEKILIRKGIYQPLFHVEQDLNISNTVTAPALLANGWIDFNQVVMK</sequence>
<dbReference type="GO" id="GO:1904680">
    <property type="term" value="F:peptide transmembrane transporter activity"/>
    <property type="evidence" value="ECO:0007669"/>
    <property type="project" value="TreeGrafter"/>
</dbReference>
<name>A0A837G5W8_9VIBR</name>
<dbReference type="GO" id="GO:0015833">
    <property type="term" value="P:peptide transport"/>
    <property type="evidence" value="ECO:0007669"/>
    <property type="project" value="TreeGrafter"/>
</dbReference>
<gene>
    <name evidence="4" type="ORF">TW71_15990</name>
</gene>
<dbReference type="Pfam" id="PF12793">
    <property type="entry name" value="SgrR_N"/>
    <property type="match status" value="1"/>
</dbReference>
<evidence type="ECO:0000259" key="3">
    <source>
        <dbReference type="Pfam" id="PF12793"/>
    </source>
</evidence>
<comment type="caution">
    <text evidence="4">The sequence shown here is derived from an EMBL/GenBank/DDBJ whole genome shotgun (WGS) entry which is preliminary data.</text>
</comment>
<protein>
    <submittedName>
        <fullName evidence="4">ABC transporter substrate-binding protein</fullName>
    </submittedName>
</protein>
<dbReference type="AlphaFoldDB" id="A0A837G5W8"/>
<dbReference type="RefSeq" id="WP_045986558.1">
    <property type="nucleotide sequence ID" value="NZ_CP063052.1"/>
</dbReference>
<dbReference type="Pfam" id="PF00496">
    <property type="entry name" value="SBP_bac_5"/>
    <property type="match status" value="1"/>
</dbReference>
<organism evidence="4">
    <name type="scientific">Vibrio coralliilyticus</name>
    <dbReference type="NCBI Taxonomy" id="190893"/>
    <lineage>
        <taxon>Bacteria</taxon>
        <taxon>Pseudomonadati</taxon>
        <taxon>Pseudomonadota</taxon>
        <taxon>Gammaproteobacteria</taxon>
        <taxon>Vibrionales</taxon>
        <taxon>Vibrionaceae</taxon>
        <taxon>Vibrio</taxon>
    </lineage>
</organism>
<dbReference type="InterPro" id="IPR000914">
    <property type="entry name" value="SBP_5_dom"/>
</dbReference>
<feature type="domain" description="Transcriptional regulator SgrR N-terminal HTH" evidence="3">
    <location>
        <begin position="22"/>
        <end position="100"/>
    </location>
</feature>
<dbReference type="Gene3D" id="3.10.105.10">
    <property type="entry name" value="Dipeptide-binding Protein, Domain 3"/>
    <property type="match status" value="1"/>
</dbReference>
<dbReference type="InterPro" id="IPR025370">
    <property type="entry name" value="SgrR_HTH_N"/>
</dbReference>
<dbReference type="Gene3D" id="3.40.190.10">
    <property type="entry name" value="Periplasmic binding protein-like II"/>
    <property type="match status" value="1"/>
</dbReference>
<evidence type="ECO:0000256" key="1">
    <source>
        <dbReference type="ARBA" id="ARBA00023125"/>
    </source>
</evidence>
<dbReference type="GO" id="GO:0003677">
    <property type="term" value="F:DNA binding"/>
    <property type="evidence" value="ECO:0007669"/>
    <property type="project" value="UniProtKB-KW"/>
</dbReference>
<accession>A0A837G5W8</accession>
<reference evidence="4" key="1">
    <citation type="journal article" date="2015" name="BMC Genomics">
        <title>Genome mining reveals unlocked bioactive potential of marine Gram-negative bacteria.</title>
        <authorList>
            <person name="Machado H."/>
            <person name="Sonnenschein E.C."/>
            <person name="Melchiorsen J."/>
            <person name="Gram L."/>
        </authorList>
    </citation>
    <scope>NUCLEOTIDE SEQUENCE</scope>
    <source>
        <strain evidence="4">S2052</strain>
    </source>
</reference>
<dbReference type="PANTHER" id="PTHR30290">
    <property type="entry name" value="PERIPLASMIC BINDING COMPONENT OF ABC TRANSPORTER"/>
    <property type="match status" value="1"/>
</dbReference>
<dbReference type="EMBL" id="JXXR01000016">
    <property type="protein sequence ID" value="KJY71504.1"/>
    <property type="molecule type" value="Genomic_DNA"/>
</dbReference>
<dbReference type="SUPFAM" id="SSF53850">
    <property type="entry name" value="Periplasmic binding protein-like II"/>
    <property type="match status" value="1"/>
</dbReference>
<keyword evidence="1" id="KW-0238">DNA-binding</keyword>
<proteinExistence type="predicted"/>
<dbReference type="PANTHER" id="PTHR30290:SF72">
    <property type="entry name" value="HTH-TYPE TRANSCRIPTIONAL REGULATOR SGRR"/>
    <property type="match status" value="1"/>
</dbReference>
<evidence type="ECO:0000259" key="2">
    <source>
        <dbReference type="Pfam" id="PF00496"/>
    </source>
</evidence>
<feature type="domain" description="Solute-binding protein family 5" evidence="2">
    <location>
        <begin position="163"/>
        <end position="305"/>
    </location>
</feature>